<organism evidence="2">
    <name type="scientific">Ananas comosus var. bracteatus</name>
    <name type="common">red pineapple</name>
    <dbReference type="NCBI Taxonomy" id="296719"/>
    <lineage>
        <taxon>Eukaryota</taxon>
        <taxon>Viridiplantae</taxon>
        <taxon>Streptophyta</taxon>
        <taxon>Embryophyta</taxon>
        <taxon>Tracheophyta</taxon>
        <taxon>Spermatophyta</taxon>
        <taxon>Magnoliopsida</taxon>
        <taxon>Liliopsida</taxon>
        <taxon>Poales</taxon>
        <taxon>Bromeliaceae</taxon>
        <taxon>Bromelioideae</taxon>
        <taxon>Ananas</taxon>
    </lineage>
</organism>
<protein>
    <submittedName>
        <fullName evidence="2">Uncharacterized protein</fullName>
    </submittedName>
</protein>
<gene>
    <name evidence="2" type="ORF">CB5_LOCUS11056</name>
</gene>
<keyword evidence="1" id="KW-0472">Membrane</keyword>
<reference evidence="2" key="1">
    <citation type="submission" date="2020-07" db="EMBL/GenBank/DDBJ databases">
        <authorList>
            <person name="Lin J."/>
        </authorList>
    </citation>
    <scope>NUCLEOTIDE SEQUENCE</scope>
</reference>
<feature type="transmembrane region" description="Helical" evidence="1">
    <location>
        <begin position="99"/>
        <end position="121"/>
    </location>
</feature>
<evidence type="ECO:0000313" key="2">
    <source>
        <dbReference type="EMBL" id="CAD1827845.1"/>
    </source>
</evidence>
<feature type="transmembrane region" description="Helical" evidence="1">
    <location>
        <begin position="222"/>
        <end position="240"/>
    </location>
</feature>
<proteinExistence type="predicted"/>
<dbReference type="EMBL" id="LR862146">
    <property type="protein sequence ID" value="CAD1827845.1"/>
    <property type="molecule type" value="Genomic_DNA"/>
</dbReference>
<evidence type="ECO:0000256" key="1">
    <source>
        <dbReference type="SAM" id="Phobius"/>
    </source>
</evidence>
<keyword evidence="1" id="KW-0812">Transmembrane</keyword>
<feature type="transmembrane region" description="Helical" evidence="1">
    <location>
        <begin position="167"/>
        <end position="195"/>
    </location>
</feature>
<dbReference type="AlphaFoldDB" id="A0A6V7PAI7"/>
<feature type="transmembrane region" description="Helical" evidence="1">
    <location>
        <begin position="38"/>
        <end position="59"/>
    </location>
</feature>
<keyword evidence="1" id="KW-1133">Transmembrane helix</keyword>
<feature type="transmembrane region" description="Helical" evidence="1">
    <location>
        <begin position="142"/>
        <end position="161"/>
    </location>
</feature>
<name>A0A6V7PAI7_ANACO</name>
<sequence length="264" mass="29188">MDSIRKHAVRIQSSSSTILGVLEVLREPSTISLLNSRLAAVITLTILFPFFLSLGFNMASNTIRTPTVLVLPRYLTGPEAQQILREVSEIMEQFLQAEAVSAIGLGIFASLILLLTLRSTSSLHRGKELRLHDLSHKIKAEWTRPAITFFLIVLLIIVYFFAMFSFISAAIFCSGCVCLVVLANTVVLVEIFFYLHIANIWISVMEDEFIGKEEKGRKLQGVALMVVLAASVVNPALLSINKSGENETFIRSSGGIGIWVSSIW</sequence>
<accession>A0A6V7PAI7</accession>